<keyword evidence="9 17" id="KW-0573">Peptidoglycan synthesis</keyword>
<feature type="transmembrane region" description="Helical" evidence="17">
    <location>
        <begin position="46"/>
        <end position="66"/>
    </location>
</feature>
<keyword evidence="12 17" id="KW-0046">Antibiotic resistance</keyword>
<feature type="transmembrane region" description="Helical" evidence="17">
    <location>
        <begin position="225"/>
        <end position="252"/>
    </location>
</feature>
<feature type="transmembrane region" description="Helical" evidence="17">
    <location>
        <begin position="121"/>
        <end position="139"/>
    </location>
</feature>
<keyword evidence="5 17" id="KW-1003">Cell membrane</keyword>
<evidence type="ECO:0000313" key="18">
    <source>
        <dbReference type="EMBL" id="GAA5034751.1"/>
    </source>
</evidence>
<evidence type="ECO:0000256" key="9">
    <source>
        <dbReference type="ARBA" id="ARBA00022984"/>
    </source>
</evidence>
<comment type="similarity">
    <text evidence="2 17">Belongs to the UppP family.</text>
</comment>
<comment type="function">
    <text evidence="17">Catalyzes the dephosphorylation of undecaprenyl diphosphate (UPP). Confers resistance to bacitracin.</text>
</comment>
<keyword evidence="19" id="KW-1185">Reference proteome</keyword>
<evidence type="ECO:0000256" key="16">
    <source>
        <dbReference type="ARBA" id="ARBA00047594"/>
    </source>
</evidence>
<dbReference type="HAMAP" id="MF_01006">
    <property type="entry name" value="Undec_diphosphatase"/>
    <property type="match status" value="1"/>
</dbReference>
<dbReference type="EC" id="3.6.1.27" evidence="3 17"/>
<keyword evidence="8 17" id="KW-0133">Cell shape</keyword>
<comment type="catalytic activity">
    <reaction evidence="16 17">
        <text>di-trans,octa-cis-undecaprenyl diphosphate + H2O = di-trans,octa-cis-undecaprenyl phosphate + phosphate + H(+)</text>
        <dbReference type="Rhea" id="RHEA:28094"/>
        <dbReference type="ChEBI" id="CHEBI:15377"/>
        <dbReference type="ChEBI" id="CHEBI:15378"/>
        <dbReference type="ChEBI" id="CHEBI:43474"/>
        <dbReference type="ChEBI" id="CHEBI:58405"/>
        <dbReference type="ChEBI" id="CHEBI:60392"/>
        <dbReference type="EC" id="3.6.1.27"/>
    </reaction>
</comment>
<evidence type="ECO:0000256" key="15">
    <source>
        <dbReference type="ARBA" id="ARBA00032932"/>
    </source>
</evidence>
<evidence type="ECO:0000256" key="5">
    <source>
        <dbReference type="ARBA" id="ARBA00022475"/>
    </source>
</evidence>
<evidence type="ECO:0000256" key="17">
    <source>
        <dbReference type="HAMAP-Rule" id="MF_01006"/>
    </source>
</evidence>
<feature type="transmembrane region" description="Helical" evidence="17">
    <location>
        <begin position="201"/>
        <end position="219"/>
    </location>
</feature>
<keyword evidence="11 17" id="KW-0472">Membrane</keyword>
<keyword evidence="7 17" id="KW-0378">Hydrolase</keyword>
<keyword evidence="6 17" id="KW-0812">Transmembrane</keyword>
<feature type="transmembrane region" description="Helical" evidence="17">
    <location>
        <begin position="93"/>
        <end position="115"/>
    </location>
</feature>
<evidence type="ECO:0000256" key="4">
    <source>
        <dbReference type="ARBA" id="ARBA00021581"/>
    </source>
</evidence>
<evidence type="ECO:0000256" key="8">
    <source>
        <dbReference type="ARBA" id="ARBA00022960"/>
    </source>
</evidence>
<evidence type="ECO:0000256" key="14">
    <source>
        <dbReference type="ARBA" id="ARBA00032707"/>
    </source>
</evidence>
<evidence type="ECO:0000256" key="12">
    <source>
        <dbReference type="ARBA" id="ARBA00023251"/>
    </source>
</evidence>
<feature type="transmembrane region" description="Helical" evidence="17">
    <location>
        <begin position="264"/>
        <end position="283"/>
    </location>
</feature>
<dbReference type="NCBIfam" id="TIGR00753">
    <property type="entry name" value="undec_PP_bacA"/>
    <property type="match status" value="1"/>
</dbReference>
<evidence type="ECO:0000256" key="6">
    <source>
        <dbReference type="ARBA" id="ARBA00022692"/>
    </source>
</evidence>
<comment type="miscellaneous">
    <text evidence="17">Bacitracin is thought to be involved in the inhibition of peptidoglycan synthesis by sequestering undecaprenyl diphosphate, thereby reducing the pool of lipid carrier available.</text>
</comment>
<reference evidence="19" key="1">
    <citation type="journal article" date="2019" name="Int. J. Syst. Evol. Microbiol.">
        <title>The Global Catalogue of Microorganisms (GCM) 10K type strain sequencing project: providing services to taxonomists for standard genome sequencing and annotation.</title>
        <authorList>
            <consortium name="The Broad Institute Genomics Platform"/>
            <consortium name="The Broad Institute Genome Sequencing Center for Infectious Disease"/>
            <person name="Wu L."/>
            <person name="Ma J."/>
        </authorList>
    </citation>
    <scope>NUCLEOTIDE SEQUENCE [LARGE SCALE GENOMIC DNA]</scope>
    <source>
        <strain evidence="19">JCM 17687</strain>
    </source>
</reference>
<organism evidence="18 19">
    <name type="scientific">Terrabacter aeriphilus</name>
    <dbReference type="NCBI Taxonomy" id="515662"/>
    <lineage>
        <taxon>Bacteria</taxon>
        <taxon>Bacillati</taxon>
        <taxon>Actinomycetota</taxon>
        <taxon>Actinomycetes</taxon>
        <taxon>Micrococcales</taxon>
        <taxon>Intrasporangiaceae</taxon>
        <taxon>Terrabacter</taxon>
    </lineage>
</organism>
<protein>
    <recommendedName>
        <fullName evidence="4 17">Undecaprenyl-diphosphatase</fullName>
        <ecNumber evidence="3 17">3.6.1.27</ecNumber>
    </recommendedName>
    <alternativeName>
        <fullName evidence="15 17">Bacitracin resistance protein</fullName>
    </alternativeName>
    <alternativeName>
        <fullName evidence="14 17">Undecaprenyl pyrophosphate phosphatase</fullName>
    </alternativeName>
</protein>
<evidence type="ECO:0000313" key="19">
    <source>
        <dbReference type="Proteomes" id="UP001500427"/>
    </source>
</evidence>
<keyword evidence="10 17" id="KW-1133">Transmembrane helix</keyword>
<comment type="subcellular location">
    <subcellularLocation>
        <location evidence="1 17">Cell membrane</location>
        <topology evidence="1 17">Multi-pass membrane protein</topology>
    </subcellularLocation>
</comment>
<keyword evidence="13 17" id="KW-0961">Cell wall biogenesis/degradation</keyword>
<name>A0ABP9JNE6_9MICO</name>
<evidence type="ECO:0000256" key="7">
    <source>
        <dbReference type="ARBA" id="ARBA00022801"/>
    </source>
</evidence>
<evidence type="ECO:0000256" key="10">
    <source>
        <dbReference type="ARBA" id="ARBA00022989"/>
    </source>
</evidence>
<evidence type="ECO:0000256" key="1">
    <source>
        <dbReference type="ARBA" id="ARBA00004651"/>
    </source>
</evidence>
<evidence type="ECO:0000256" key="3">
    <source>
        <dbReference type="ARBA" id="ARBA00012374"/>
    </source>
</evidence>
<proteinExistence type="inferred from homology"/>
<dbReference type="EMBL" id="BAABIW010000026">
    <property type="protein sequence ID" value="GAA5034751.1"/>
    <property type="molecule type" value="Genomic_DNA"/>
</dbReference>
<evidence type="ECO:0000256" key="2">
    <source>
        <dbReference type="ARBA" id="ARBA00010621"/>
    </source>
</evidence>
<dbReference type="InterPro" id="IPR003824">
    <property type="entry name" value="UppP"/>
</dbReference>
<evidence type="ECO:0000256" key="11">
    <source>
        <dbReference type="ARBA" id="ARBA00023136"/>
    </source>
</evidence>
<gene>
    <name evidence="17" type="primary">uppP</name>
    <name evidence="18" type="ORF">GCM10023258_35870</name>
</gene>
<evidence type="ECO:0000256" key="13">
    <source>
        <dbReference type="ARBA" id="ARBA00023316"/>
    </source>
</evidence>
<accession>A0ABP9JNE6</accession>
<dbReference type="NCBIfam" id="NF001392">
    <property type="entry name" value="PRK00281.2-1"/>
    <property type="match status" value="1"/>
</dbReference>
<comment type="caution">
    <text evidence="18">The sequence shown here is derived from an EMBL/GenBank/DDBJ whole genome shotgun (WGS) entry which is preliminary data.</text>
</comment>
<dbReference type="Proteomes" id="UP001500427">
    <property type="component" value="Unassembled WGS sequence"/>
</dbReference>
<dbReference type="PANTHER" id="PTHR30622:SF3">
    <property type="entry name" value="UNDECAPRENYL-DIPHOSPHATASE"/>
    <property type="match status" value="1"/>
</dbReference>
<sequence>MADLSYLDAVVLGIVEGLTEYLPVSSTGHLTITEKLLGLKVDDAAVTAYTAVIQLGAIAATLLYFFRDIVRFAVAWFRGLGSVEARKDPDYGLAWAVVIGSIPVGVVGFLGRGIVSGPLRSLWVVAAALLLWSVVMVVAERLHSRFEAQGALRGEHSVRPVDGLVIGLVQCFSLVPGVSRSGATISAGIARGIDRVTATRLSFFLAIPALTAAGLFQAVEEKSGLAALGIGPVLVGLVVAFIVAYASIAWLLRFVASNSLMAFVWYRVVLGVVLVVVLATNVITAT</sequence>
<dbReference type="PANTHER" id="PTHR30622">
    <property type="entry name" value="UNDECAPRENYL-DIPHOSPHATASE"/>
    <property type="match status" value="1"/>
</dbReference>
<dbReference type="Pfam" id="PF02673">
    <property type="entry name" value="BacA"/>
    <property type="match status" value="1"/>
</dbReference>
<dbReference type="RefSeq" id="WP_345508889.1">
    <property type="nucleotide sequence ID" value="NZ_BAABIW010000026.1"/>
</dbReference>